<reference evidence="1 2" key="1">
    <citation type="submission" date="2014-06" db="EMBL/GenBank/DDBJ databases">
        <title>Evolutionary Origins and Diversification of the Mycorrhizal Mutualists.</title>
        <authorList>
            <consortium name="DOE Joint Genome Institute"/>
            <consortium name="Mycorrhizal Genomics Consortium"/>
            <person name="Kohler A."/>
            <person name="Kuo A."/>
            <person name="Nagy L.G."/>
            <person name="Floudas D."/>
            <person name="Copeland A."/>
            <person name="Barry K.W."/>
            <person name="Cichocki N."/>
            <person name="Veneault-Fourrey C."/>
            <person name="LaButti K."/>
            <person name="Lindquist E.A."/>
            <person name="Lipzen A."/>
            <person name="Lundell T."/>
            <person name="Morin E."/>
            <person name="Murat C."/>
            <person name="Riley R."/>
            <person name="Ohm R."/>
            <person name="Sun H."/>
            <person name="Tunlid A."/>
            <person name="Henrissat B."/>
            <person name="Grigoriev I.V."/>
            <person name="Hibbett D.S."/>
            <person name="Martin F."/>
        </authorList>
    </citation>
    <scope>NUCLEOTIDE SEQUENCE [LARGE SCALE GENOMIC DNA]</scope>
    <source>
        <strain evidence="1 2">SS14</strain>
    </source>
</reference>
<evidence type="ECO:0000313" key="1">
    <source>
        <dbReference type="EMBL" id="KIJ41945.1"/>
    </source>
</evidence>
<evidence type="ECO:0000313" key="2">
    <source>
        <dbReference type="Proteomes" id="UP000054279"/>
    </source>
</evidence>
<dbReference type="AlphaFoldDB" id="A0A0C9VTU7"/>
<proteinExistence type="predicted"/>
<gene>
    <name evidence="1" type="ORF">M422DRAFT_48414</name>
</gene>
<organism evidence="1 2">
    <name type="scientific">Sphaerobolus stellatus (strain SS14)</name>
    <dbReference type="NCBI Taxonomy" id="990650"/>
    <lineage>
        <taxon>Eukaryota</taxon>
        <taxon>Fungi</taxon>
        <taxon>Dikarya</taxon>
        <taxon>Basidiomycota</taxon>
        <taxon>Agaricomycotina</taxon>
        <taxon>Agaricomycetes</taxon>
        <taxon>Phallomycetidae</taxon>
        <taxon>Geastrales</taxon>
        <taxon>Sphaerobolaceae</taxon>
        <taxon>Sphaerobolus</taxon>
    </lineage>
</organism>
<sequence length="137" mass="16017">MAGHQIMDPTYWWAHIKLECDDPVENIQGRESVEYQILMCRLERYFMLPGHPDHMYIKELVGTDKWVKGPGHSCTTGSMFPKVGHWQPVDAYETRMAIDNLCHQKFRDPVSLEAHQDQYLQPVNPLPIWSSHDKNAR</sequence>
<dbReference type="Proteomes" id="UP000054279">
    <property type="component" value="Unassembled WGS sequence"/>
</dbReference>
<accession>A0A0C9VTU7</accession>
<name>A0A0C9VTU7_SPHS4</name>
<keyword evidence="2" id="KW-1185">Reference proteome</keyword>
<dbReference type="EMBL" id="KN837133">
    <property type="protein sequence ID" value="KIJ41945.1"/>
    <property type="molecule type" value="Genomic_DNA"/>
</dbReference>
<dbReference type="HOGENOM" id="CLU_1866405_0_0_1"/>
<protein>
    <submittedName>
        <fullName evidence="1">Uncharacterized protein</fullName>
    </submittedName>
</protein>